<feature type="domain" description="4Fe-4S ferredoxin-type" evidence="4">
    <location>
        <begin position="190"/>
        <end position="219"/>
    </location>
</feature>
<accession>A0A0L6JVE6</accession>
<dbReference type="SUPFAM" id="SSF54862">
    <property type="entry name" value="4Fe-4S ferredoxins"/>
    <property type="match status" value="1"/>
</dbReference>
<dbReference type="InterPro" id="IPR017900">
    <property type="entry name" value="4Fe4S_Fe_S_CS"/>
</dbReference>
<dbReference type="Proteomes" id="UP000036923">
    <property type="component" value="Unassembled WGS sequence"/>
</dbReference>
<evidence type="ECO:0000313" key="6">
    <source>
        <dbReference type="Proteomes" id="UP000036923"/>
    </source>
</evidence>
<keyword evidence="1" id="KW-0479">Metal-binding</keyword>
<evidence type="ECO:0000256" key="1">
    <source>
        <dbReference type="ARBA" id="ARBA00022723"/>
    </source>
</evidence>
<dbReference type="InterPro" id="IPR029039">
    <property type="entry name" value="Flavoprotein-like_sf"/>
</dbReference>
<dbReference type="InterPro" id="IPR017896">
    <property type="entry name" value="4Fe4S_Fe-S-bd"/>
</dbReference>
<dbReference type="PROSITE" id="PS51379">
    <property type="entry name" value="4FE4S_FER_2"/>
    <property type="match status" value="2"/>
</dbReference>
<dbReference type="eggNOG" id="COG0716">
    <property type="taxonomic scope" value="Bacteria"/>
</dbReference>
<dbReference type="Gene3D" id="3.40.50.360">
    <property type="match status" value="1"/>
</dbReference>
<protein>
    <submittedName>
        <fullName evidence="5">4Fe-4S ferredoxin iron-sulfur binding domain-containing protein</fullName>
    </submittedName>
</protein>
<dbReference type="SUPFAM" id="SSF52218">
    <property type="entry name" value="Flavoproteins"/>
    <property type="match status" value="1"/>
</dbReference>
<keyword evidence="3" id="KW-0411">Iron-sulfur</keyword>
<keyword evidence="2" id="KW-0408">Iron</keyword>
<dbReference type="EMBL" id="LGTC01000001">
    <property type="protein sequence ID" value="KNY29402.1"/>
    <property type="molecule type" value="Genomic_DNA"/>
</dbReference>
<dbReference type="OrthoDB" id="9813995at2"/>
<evidence type="ECO:0000259" key="4">
    <source>
        <dbReference type="PROSITE" id="PS51379"/>
    </source>
</evidence>
<evidence type="ECO:0000256" key="2">
    <source>
        <dbReference type="ARBA" id="ARBA00023004"/>
    </source>
</evidence>
<dbReference type="PROSITE" id="PS00198">
    <property type="entry name" value="4FE4S_FER_1"/>
    <property type="match status" value="2"/>
</dbReference>
<name>A0A0L6JVE6_9FIRM</name>
<feature type="domain" description="4Fe-4S ferredoxin-type" evidence="4">
    <location>
        <begin position="223"/>
        <end position="246"/>
    </location>
</feature>
<sequence>MSRALVLYFSGTNNTKYIAEMFKKCFENRNIQTDVYDILKYNEDNNIKYDYLVAGSPIYIELYPKIFIDNIKGKIDKSTKIKSIFFATQAAKSLTPSFNEVCNYFKNTEVEITQTDFFRMPNNFYNFLFTKTPISQYETLRNNATEKVELIVDKFLSGDRNIMKVSNIRYYLTKITYILCSKFYIPAVARKVSINKEKCVKCRICEKNCPTNSLKIDNKPPISKGCTMCQKCMNNCPENAFIYKDREIDIYEPIESN</sequence>
<dbReference type="eggNOG" id="COG1145">
    <property type="taxonomic scope" value="Bacteria"/>
</dbReference>
<dbReference type="GO" id="GO:0046872">
    <property type="term" value="F:metal ion binding"/>
    <property type="evidence" value="ECO:0007669"/>
    <property type="project" value="UniProtKB-KW"/>
</dbReference>
<dbReference type="STRING" id="398512.Bccel_4676"/>
<dbReference type="GO" id="GO:0051536">
    <property type="term" value="F:iron-sulfur cluster binding"/>
    <property type="evidence" value="ECO:0007669"/>
    <property type="project" value="UniProtKB-KW"/>
</dbReference>
<dbReference type="Gene3D" id="3.30.70.20">
    <property type="match status" value="1"/>
</dbReference>
<gene>
    <name evidence="5" type="ORF">Bccel_4676</name>
</gene>
<proteinExistence type="predicted"/>
<reference evidence="6" key="1">
    <citation type="submission" date="2015-07" db="EMBL/GenBank/DDBJ databases">
        <title>Near-Complete Genome Sequence of the Cellulolytic Bacterium Bacteroides (Pseudobacteroides) cellulosolvens ATCC 35603.</title>
        <authorList>
            <person name="Dassa B."/>
            <person name="Utturkar S.M."/>
            <person name="Klingeman D.M."/>
            <person name="Hurt R.A."/>
            <person name="Keller M."/>
            <person name="Xu J."/>
            <person name="Reddy Y.H.K."/>
            <person name="Borovok I."/>
            <person name="Grinberg I.R."/>
            <person name="Lamed R."/>
            <person name="Zhivin O."/>
            <person name="Bayer E.A."/>
            <person name="Brown S.D."/>
        </authorList>
    </citation>
    <scope>NUCLEOTIDE SEQUENCE [LARGE SCALE GENOMIC DNA]</scope>
    <source>
        <strain evidence="6">DSM 2933</strain>
    </source>
</reference>
<evidence type="ECO:0000256" key="3">
    <source>
        <dbReference type="ARBA" id="ARBA00023014"/>
    </source>
</evidence>
<dbReference type="NCBIfam" id="NF038196">
    <property type="entry name" value="ferrodoxin_EFR1"/>
    <property type="match status" value="1"/>
</dbReference>
<dbReference type="InterPro" id="IPR047964">
    <property type="entry name" value="EFR1-like"/>
</dbReference>
<organism evidence="5 6">
    <name type="scientific">Pseudobacteroides cellulosolvens ATCC 35603 = DSM 2933</name>
    <dbReference type="NCBI Taxonomy" id="398512"/>
    <lineage>
        <taxon>Bacteria</taxon>
        <taxon>Bacillati</taxon>
        <taxon>Bacillota</taxon>
        <taxon>Clostridia</taxon>
        <taxon>Eubacteriales</taxon>
        <taxon>Oscillospiraceae</taxon>
        <taxon>Pseudobacteroides</taxon>
    </lineage>
</organism>
<dbReference type="AlphaFoldDB" id="A0A0L6JVE6"/>
<keyword evidence="6" id="KW-1185">Reference proteome</keyword>
<dbReference type="Pfam" id="PF00037">
    <property type="entry name" value="Fer4"/>
    <property type="match status" value="1"/>
</dbReference>
<evidence type="ECO:0000313" key="5">
    <source>
        <dbReference type="EMBL" id="KNY29402.1"/>
    </source>
</evidence>
<comment type="caution">
    <text evidence="5">The sequence shown here is derived from an EMBL/GenBank/DDBJ whole genome shotgun (WGS) entry which is preliminary data.</text>
</comment>
<dbReference type="RefSeq" id="WP_036935621.1">
    <property type="nucleotide sequence ID" value="NZ_JQKC01000001.1"/>
</dbReference>